<reference evidence="10" key="1">
    <citation type="submission" date="2012-09" db="EMBL/GenBank/DDBJ databases">
        <title>Metagenomic Characterization of a Microbial Community in Wastewater Detects High Levels of Antibiotic Resistance.</title>
        <authorList>
            <person name="Abrams M."/>
            <person name="Caldwell A."/>
            <person name="Vandaei E."/>
            <person name="Lee W."/>
            <person name="Perrott J."/>
            <person name="Khan S.Y."/>
            <person name="Ta J."/>
            <person name="Romero D."/>
            <person name="Nguyen V."/>
            <person name="Pourmand N."/>
            <person name="Ouverney C.C."/>
        </authorList>
    </citation>
    <scope>NUCLEOTIDE SEQUENCE</scope>
</reference>
<proteinExistence type="inferred from homology"/>
<comment type="similarity">
    <text evidence="8 9">Belongs to the MurJ/MviN family.</text>
</comment>
<dbReference type="AlphaFoldDB" id="L7VWB2"/>
<feature type="transmembrane region" description="Helical" evidence="8">
    <location>
        <begin position="508"/>
        <end position="529"/>
    </location>
</feature>
<evidence type="ECO:0000256" key="8">
    <source>
        <dbReference type="HAMAP-Rule" id="MF_02078"/>
    </source>
</evidence>
<evidence type="ECO:0000256" key="6">
    <source>
        <dbReference type="ARBA" id="ARBA00022989"/>
    </source>
</evidence>
<keyword evidence="8 9" id="KW-0961">Cell wall biogenesis/degradation</keyword>
<keyword evidence="3 8" id="KW-0812">Transmembrane</keyword>
<organism evidence="10">
    <name type="scientific">uncultured bacterium A1Q1_fos_2386</name>
    <dbReference type="NCBI Taxonomy" id="1256568"/>
    <lineage>
        <taxon>Bacteria</taxon>
        <taxon>environmental samples</taxon>
    </lineage>
</organism>
<feature type="transmembrane region" description="Helical" evidence="8">
    <location>
        <begin position="151"/>
        <end position="171"/>
    </location>
</feature>
<dbReference type="GO" id="GO:0005886">
    <property type="term" value="C:plasma membrane"/>
    <property type="evidence" value="ECO:0007669"/>
    <property type="project" value="UniProtKB-SubCell"/>
</dbReference>
<comment type="subcellular location">
    <subcellularLocation>
        <location evidence="1 8">Cell membrane</location>
        <topology evidence="1 8">Multi-pass membrane protein</topology>
    </subcellularLocation>
</comment>
<dbReference type="GO" id="GO:0034204">
    <property type="term" value="P:lipid translocation"/>
    <property type="evidence" value="ECO:0007669"/>
    <property type="project" value="TreeGrafter"/>
</dbReference>
<feature type="transmembrane region" description="Helical" evidence="8">
    <location>
        <begin position="208"/>
        <end position="231"/>
    </location>
</feature>
<dbReference type="NCBIfam" id="TIGR01695">
    <property type="entry name" value="murJ_mviN"/>
    <property type="match status" value="1"/>
</dbReference>
<dbReference type="InterPro" id="IPR004268">
    <property type="entry name" value="MurJ"/>
</dbReference>
<dbReference type="GO" id="GO:0008360">
    <property type="term" value="P:regulation of cell shape"/>
    <property type="evidence" value="ECO:0007669"/>
    <property type="project" value="UniProtKB-UniRule"/>
</dbReference>
<keyword evidence="7 8" id="KW-0472">Membrane</keyword>
<feature type="transmembrane region" description="Helical" evidence="8">
    <location>
        <begin position="466"/>
        <end position="488"/>
    </location>
</feature>
<dbReference type="PANTHER" id="PTHR47019:SF1">
    <property type="entry name" value="LIPID II FLIPPASE MURJ"/>
    <property type="match status" value="1"/>
</dbReference>
<gene>
    <name evidence="8" type="primary">murJ</name>
</gene>
<dbReference type="Pfam" id="PF03023">
    <property type="entry name" value="MurJ"/>
    <property type="match status" value="1"/>
</dbReference>
<evidence type="ECO:0000256" key="3">
    <source>
        <dbReference type="ARBA" id="ARBA00022692"/>
    </source>
</evidence>
<sequence>MLVPTRPAHDAPPPAAAGGSMGKTALWLSLATFVSRILGLLREQVFAALLGAGFFGDAFTIAFRLPNLLRDLFAEGALSAAFQPAFQDARKQQGQPAAQHLANLVATCLLFVVGLLTVLGIVFAPQMVDGWAAGFAQVPGKAELTVQLTRIMMPFLLLVSLAALAMGMLNAERRFAPPALAPALFNLATVVTGLSLWVVGIGKTQGAAVAWAVATLCGGALQLGLQLVPLWKSGYRFRLAFDLGNPRLRMVLLAMAPATVGLAATQVNIYVSSRFASTEPGAASWLYYAFRLLQLPIGMFGVAVGTVALQRAADAASEADLQVALDGVRDTLRRGLRLVTFYSLPSAVMLYVLAEPVIGLIYQRGAFSAADTRATAEALRLYSLGLLCYAAVKVVVPVFYSLKLSRVAVISTVTTVLLSVLCNLLLHPLYGYRALAFSTSLGATWNLVSLLVVFRRRYGRLIGPEMGFALLQMVAASAVLGLILAVLSPLCLGQAATAEGLAQGHGQTLRAVVGLGLLGGAGGVGYLLLGGLFRLDEVAHVTGLVRRKLLRKKAGS</sequence>
<evidence type="ECO:0000256" key="9">
    <source>
        <dbReference type="PIRNR" id="PIRNR002869"/>
    </source>
</evidence>
<dbReference type="UniPathway" id="UPA00219"/>
<feature type="transmembrane region" description="Helical" evidence="8">
    <location>
        <begin position="101"/>
        <end position="124"/>
    </location>
</feature>
<keyword evidence="4 8" id="KW-0133">Cell shape</keyword>
<keyword evidence="6 8" id="KW-1133">Transmembrane helix</keyword>
<accession>L7VWB2</accession>
<keyword evidence="8 9" id="KW-0813">Transport</keyword>
<dbReference type="HAMAP" id="MF_02078">
    <property type="entry name" value="MurJ_MviN"/>
    <property type="match status" value="1"/>
</dbReference>
<evidence type="ECO:0000256" key="5">
    <source>
        <dbReference type="ARBA" id="ARBA00022984"/>
    </source>
</evidence>
<evidence type="ECO:0000313" key="10">
    <source>
        <dbReference type="EMBL" id="AGC71661.1"/>
    </source>
</evidence>
<feature type="transmembrane region" description="Helical" evidence="8">
    <location>
        <begin position="285"/>
        <end position="309"/>
    </location>
</feature>
<evidence type="ECO:0000256" key="7">
    <source>
        <dbReference type="ARBA" id="ARBA00023136"/>
    </source>
</evidence>
<protein>
    <recommendedName>
        <fullName evidence="8">Probable lipid II flippase MurJ</fullName>
    </recommendedName>
</protein>
<comment type="pathway">
    <text evidence="8">Cell wall biogenesis; peptidoglycan biosynthesis.</text>
</comment>
<evidence type="ECO:0000256" key="4">
    <source>
        <dbReference type="ARBA" id="ARBA00022960"/>
    </source>
</evidence>
<feature type="transmembrane region" description="Helical" evidence="8">
    <location>
        <begin position="339"/>
        <end position="361"/>
    </location>
</feature>
<dbReference type="CDD" id="cd13123">
    <property type="entry name" value="MATE_MurJ_like"/>
    <property type="match status" value="1"/>
</dbReference>
<dbReference type="InterPro" id="IPR051050">
    <property type="entry name" value="Lipid_II_flippase_MurJ/MviN"/>
</dbReference>
<dbReference type="PANTHER" id="PTHR47019">
    <property type="entry name" value="LIPID II FLIPPASE MURJ"/>
    <property type="match status" value="1"/>
</dbReference>
<feature type="transmembrane region" description="Helical" evidence="8">
    <location>
        <begin position="381"/>
        <end position="400"/>
    </location>
</feature>
<evidence type="ECO:0000256" key="2">
    <source>
        <dbReference type="ARBA" id="ARBA00022475"/>
    </source>
</evidence>
<keyword evidence="5 8" id="KW-0573">Peptidoglycan synthesis</keyword>
<keyword evidence="2 8" id="KW-1003">Cell membrane</keyword>
<dbReference type="GO" id="GO:0071555">
    <property type="term" value="P:cell wall organization"/>
    <property type="evidence" value="ECO:0007669"/>
    <property type="project" value="UniProtKB-UniRule"/>
</dbReference>
<name>L7VWB2_9BACT</name>
<feature type="transmembrane region" description="Helical" evidence="8">
    <location>
        <begin position="432"/>
        <end position="454"/>
    </location>
</feature>
<dbReference type="PRINTS" id="PR01806">
    <property type="entry name" value="VIRFACTRMVIN"/>
</dbReference>
<dbReference type="PIRSF" id="PIRSF002869">
    <property type="entry name" value="MviN"/>
    <property type="match status" value="1"/>
</dbReference>
<dbReference type="EMBL" id="JX649879">
    <property type="protein sequence ID" value="AGC71661.1"/>
    <property type="molecule type" value="Genomic_DNA"/>
</dbReference>
<dbReference type="GO" id="GO:0009252">
    <property type="term" value="P:peptidoglycan biosynthetic process"/>
    <property type="evidence" value="ECO:0007669"/>
    <property type="project" value="UniProtKB-UniRule"/>
</dbReference>
<evidence type="ECO:0000256" key="1">
    <source>
        <dbReference type="ARBA" id="ARBA00004651"/>
    </source>
</evidence>
<dbReference type="GO" id="GO:0015648">
    <property type="term" value="F:lipid-linked peptidoglycan transporter activity"/>
    <property type="evidence" value="ECO:0007669"/>
    <property type="project" value="UniProtKB-UniRule"/>
</dbReference>
<comment type="function">
    <text evidence="8 9">Involved in peptidoglycan biosynthesis. Transports lipid-linked peptidoglycan precursors from the inner to the outer leaflet of the cytoplasmic membrane.</text>
</comment>
<feature type="transmembrane region" description="Helical" evidence="8">
    <location>
        <begin position="407"/>
        <end position="426"/>
    </location>
</feature>
<feature type="transmembrane region" description="Helical" evidence="8">
    <location>
        <begin position="183"/>
        <end position="202"/>
    </location>
</feature>
<feature type="transmembrane region" description="Helical" evidence="8">
    <location>
        <begin position="251"/>
        <end position="273"/>
    </location>
</feature>